<accession>A0A0L0GN19</accession>
<reference evidence="2 3" key="1">
    <citation type="journal article" date="2015" name="Appl. Environ. Microbiol.">
        <title>The Enterobacterium Trabulsiella odontotermitis Presents Novel Adaptations Related to Its Association with Fungus-Growing Termites.</title>
        <authorList>
            <person name="Sapountzis P."/>
            <person name="Gruntjes T."/>
            <person name="Otani S."/>
            <person name="Estevez J."/>
            <person name="da Costa R.R."/>
            <person name="Plunkett G.3rd."/>
            <person name="Perna N.T."/>
            <person name="Poulsen M."/>
        </authorList>
    </citation>
    <scope>NUCLEOTIDE SEQUENCE [LARGE SCALE GENOMIC DNA]</scope>
    <source>
        <strain evidence="2 3">12</strain>
    </source>
</reference>
<dbReference type="Proteomes" id="UP000037393">
    <property type="component" value="Unassembled WGS sequence"/>
</dbReference>
<evidence type="ECO:0000313" key="2">
    <source>
        <dbReference type="EMBL" id="KNC90367.1"/>
    </source>
</evidence>
<evidence type="ECO:0000259" key="1">
    <source>
        <dbReference type="Pfam" id="PF13449"/>
    </source>
</evidence>
<evidence type="ECO:0000313" key="3">
    <source>
        <dbReference type="Proteomes" id="UP000037393"/>
    </source>
</evidence>
<comment type="caution">
    <text evidence="2">The sequence shown here is derived from an EMBL/GenBank/DDBJ whole genome shotgun (WGS) entry which is preliminary data.</text>
</comment>
<name>A0A0L0GN19_9ENTR</name>
<keyword evidence="3" id="KW-1185">Reference proteome</keyword>
<organism evidence="2 3">
    <name type="scientific">Trabulsiella odontotermitis</name>
    <dbReference type="NCBI Taxonomy" id="379893"/>
    <lineage>
        <taxon>Bacteria</taxon>
        <taxon>Pseudomonadati</taxon>
        <taxon>Pseudomonadota</taxon>
        <taxon>Gammaproteobacteria</taxon>
        <taxon>Enterobacterales</taxon>
        <taxon>Enterobacteriaceae</taxon>
        <taxon>Trabulsiella</taxon>
    </lineage>
</organism>
<gene>
    <name evidence="2" type="ORF">GM31_04490</name>
</gene>
<protein>
    <submittedName>
        <fullName evidence="2">3-octaprenyl-4-hydroxybenzoate carboxy-lyase</fullName>
    </submittedName>
</protein>
<dbReference type="AlphaFoldDB" id="A0A0L0GN19"/>
<dbReference type="PANTHER" id="PTHR37957">
    <property type="entry name" value="BLR7070 PROTEIN"/>
    <property type="match status" value="1"/>
</dbReference>
<dbReference type="Pfam" id="PF13449">
    <property type="entry name" value="Phytase-like"/>
    <property type="match status" value="1"/>
</dbReference>
<feature type="domain" description="Phytase-like" evidence="1">
    <location>
        <begin position="3"/>
        <end position="260"/>
    </location>
</feature>
<proteinExistence type="predicted"/>
<dbReference type="PATRIC" id="fig|379893.4.peg.914"/>
<keyword evidence="2" id="KW-0456">Lyase</keyword>
<dbReference type="GO" id="GO:0016829">
    <property type="term" value="F:lyase activity"/>
    <property type="evidence" value="ECO:0007669"/>
    <property type="project" value="UniProtKB-KW"/>
</dbReference>
<sequence>MKELTDEQGLSFKTQEVDGESLALTPDKKNLLWTSELGSPLRLSSLDGKLIKDYADKVPAWYNAGGDLKKAPEGLRNGLTFESSTVTPSGKFVYIAAESALKQDGNISTTVSSSPVRILKYTVQSDGNVGELVGEFIYNVDPIPQVTKHGVNDNGLAEMLAISDDKLLITERAGRNASEGFNDFDFTIKTYLADVSQASNIKGEKSLNAIEKKNLLQPVSKKMLIDFNDYTKAPDCIEAMTFGPLINGKKSLLFVSDNNFQPYQANKFFVFVDDNGVLN</sequence>
<dbReference type="PANTHER" id="PTHR37957:SF1">
    <property type="entry name" value="PHYTASE-LIKE DOMAIN-CONTAINING PROTEIN"/>
    <property type="match status" value="1"/>
</dbReference>
<dbReference type="InterPro" id="IPR027372">
    <property type="entry name" value="Phytase-like_dom"/>
</dbReference>
<dbReference type="EMBL" id="JNGI01000152">
    <property type="protein sequence ID" value="KNC90367.1"/>
    <property type="molecule type" value="Genomic_DNA"/>
</dbReference>